<organism evidence="1 2">
    <name type="scientific">Cohnella phaseoli</name>
    <dbReference type="NCBI Taxonomy" id="456490"/>
    <lineage>
        <taxon>Bacteria</taxon>
        <taxon>Bacillati</taxon>
        <taxon>Bacillota</taxon>
        <taxon>Bacilli</taxon>
        <taxon>Bacillales</taxon>
        <taxon>Paenibacillaceae</taxon>
        <taxon>Cohnella</taxon>
    </lineage>
</organism>
<dbReference type="Proteomes" id="UP000256977">
    <property type="component" value="Unassembled WGS sequence"/>
</dbReference>
<evidence type="ECO:0000313" key="1">
    <source>
        <dbReference type="EMBL" id="RED89234.1"/>
    </source>
</evidence>
<reference evidence="1 2" key="1">
    <citation type="submission" date="2018-07" db="EMBL/GenBank/DDBJ databases">
        <title>Genomic Encyclopedia of Type Strains, Phase III (KMG-III): the genomes of soil and plant-associated and newly described type strains.</title>
        <authorList>
            <person name="Whitman W."/>
        </authorList>
    </citation>
    <scope>NUCLEOTIDE SEQUENCE [LARGE SCALE GENOMIC DNA]</scope>
    <source>
        <strain evidence="1 2">CECT 7287</strain>
    </source>
</reference>
<evidence type="ECO:0000313" key="2">
    <source>
        <dbReference type="Proteomes" id="UP000256977"/>
    </source>
</evidence>
<proteinExistence type="predicted"/>
<comment type="caution">
    <text evidence="1">The sequence shown here is derived from an EMBL/GenBank/DDBJ whole genome shotgun (WGS) entry which is preliminary data.</text>
</comment>
<dbReference type="EMBL" id="QRDZ01000001">
    <property type="protein sequence ID" value="RED89234.1"/>
    <property type="molecule type" value="Genomic_DNA"/>
</dbReference>
<gene>
    <name evidence="1" type="ORF">DFP98_101209</name>
</gene>
<name>A0A3D9KS60_9BACL</name>
<dbReference type="RefSeq" id="WP_116058694.1">
    <property type="nucleotide sequence ID" value="NZ_QRDZ01000001.1"/>
</dbReference>
<accession>A0A3D9KS60</accession>
<keyword evidence="2" id="KW-1185">Reference proteome</keyword>
<dbReference type="AlphaFoldDB" id="A0A3D9KS60"/>
<protein>
    <submittedName>
        <fullName evidence="1">Uncharacterized protein</fullName>
    </submittedName>
</protein>
<sequence length="255" mass="28428">MSLIKKALISSESTFRPAEHIKIYGLQINRFLIGLQFGSYLDDPNPLDAPQNSHKNAYCFYNKDNNNNLVIDSCAILKVASQEGYCFKGSRFILTNCTFEIAPGSAGRLNLNGFFAKRAEGIGVGGTSTAHLIDGLNNAPNYSVSIDNSIFREWAEYRIASTHRERVYIRNTRFSYTDSSAASYVRIVNDQDDYTNLALNVDTTGEYMSTASNTNKKSGWTMYVYTGTGTVYFRKNTTDIRAIISASILPIYSLV</sequence>